<accession>A0A1M5SDM8</accession>
<evidence type="ECO:0000256" key="3">
    <source>
        <dbReference type="ARBA" id="ARBA00022448"/>
    </source>
</evidence>
<proteinExistence type="inferred from homology"/>
<evidence type="ECO:0000256" key="7">
    <source>
        <dbReference type="ARBA" id="ARBA00023136"/>
    </source>
</evidence>
<evidence type="ECO:0000256" key="4">
    <source>
        <dbReference type="ARBA" id="ARBA00022475"/>
    </source>
</evidence>
<dbReference type="GO" id="GO:0005886">
    <property type="term" value="C:plasma membrane"/>
    <property type="evidence" value="ECO:0007669"/>
    <property type="project" value="UniProtKB-SubCell"/>
</dbReference>
<feature type="transmembrane region" description="Helical" evidence="8">
    <location>
        <begin position="134"/>
        <end position="164"/>
    </location>
</feature>
<keyword evidence="6 8" id="KW-1133">Transmembrane helix</keyword>
<comment type="subcellular location">
    <subcellularLocation>
        <location evidence="1 8">Cell membrane</location>
        <topology evidence="1 8">Multi-pass membrane protein</topology>
    </subcellularLocation>
</comment>
<dbReference type="AlphaFoldDB" id="A0A1M5SDM8"/>
<evidence type="ECO:0000256" key="2">
    <source>
        <dbReference type="ARBA" id="ARBA00009142"/>
    </source>
</evidence>
<keyword evidence="7 8" id="KW-0472">Membrane</keyword>
<reference evidence="9 10" key="1">
    <citation type="submission" date="2016-11" db="EMBL/GenBank/DDBJ databases">
        <authorList>
            <person name="Jaros S."/>
            <person name="Januszkiewicz K."/>
            <person name="Wedrychowicz H."/>
        </authorList>
    </citation>
    <scope>NUCLEOTIDE SEQUENCE [LARGE SCALE GENOMIC DNA]</scope>
    <source>
        <strain evidence="9 10">DSM 3089</strain>
    </source>
</reference>
<dbReference type="STRING" id="1121306.SAMN02745196_00129"/>
<keyword evidence="4 8" id="KW-1003">Cell membrane</keyword>
<evidence type="ECO:0000256" key="5">
    <source>
        <dbReference type="ARBA" id="ARBA00022692"/>
    </source>
</evidence>
<comment type="similarity">
    <text evidence="2 8">Belongs to the 4-toluene sulfonate uptake permease (TSUP) (TC 2.A.102) family.</text>
</comment>
<gene>
    <name evidence="9" type="ORF">SAMN02745196_00129</name>
</gene>
<protein>
    <recommendedName>
        <fullName evidence="8">Probable membrane transporter protein</fullName>
    </recommendedName>
</protein>
<evidence type="ECO:0000256" key="1">
    <source>
        <dbReference type="ARBA" id="ARBA00004651"/>
    </source>
</evidence>
<dbReference type="RefSeq" id="WP_072829009.1">
    <property type="nucleotide sequence ID" value="NZ_FQXP01000003.1"/>
</dbReference>
<dbReference type="PANTHER" id="PTHR30269">
    <property type="entry name" value="TRANSMEMBRANE PROTEIN YFCA"/>
    <property type="match status" value="1"/>
</dbReference>
<dbReference type="InterPro" id="IPR002781">
    <property type="entry name" value="TM_pro_TauE-like"/>
</dbReference>
<evidence type="ECO:0000313" key="10">
    <source>
        <dbReference type="Proteomes" id="UP000184526"/>
    </source>
</evidence>
<dbReference type="OrthoDB" id="554695at2"/>
<evidence type="ECO:0000313" key="9">
    <source>
        <dbReference type="EMBL" id="SHH36540.1"/>
    </source>
</evidence>
<organism evidence="9 10">
    <name type="scientific">Clostridium collagenovorans DSM 3089</name>
    <dbReference type="NCBI Taxonomy" id="1121306"/>
    <lineage>
        <taxon>Bacteria</taxon>
        <taxon>Bacillati</taxon>
        <taxon>Bacillota</taxon>
        <taxon>Clostridia</taxon>
        <taxon>Eubacteriales</taxon>
        <taxon>Clostridiaceae</taxon>
        <taxon>Clostridium</taxon>
    </lineage>
</organism>
<sequence>MLTVVLLCVMGFIAALVDSIAGGGGLISVPALMMTNLPTHMVLGTNKFASTTASFTSSLKFAKSGKVNFKLLKFLIPFTFIGSATGVYVLKFIPADFLKSIVLVLVLLIGVYSLKSKTLGMEDNSCDVIEKKTLIIGMIFAFCLGFYDGFFGPGTGSFLIFGFIKIFKFDFTKASGNAKMLNFTSNVSALILFAIQGNINYLFGIPVAIFMILGARVGTKLAIDKGPKFIKPIFAVMSIAVFIKLIFPLISSLF</sequence>
<dbReference type="Proteomes" id="UP000184526">
    <property type="component" value="Unassembled WGS sequence"/>
</dbReference>
<name>A0A1M5SDM8_9CLOT</name>
<feature type="transmembrane region" description="Helical" evidence="8">
    <location>
        <begin position="71"/>
        <end position="90"/>
    </location>
</feature>
<evidence type="ECO:0000256" key="6">
    <source>
        <dbReference type="ARBA" id="ARBA00022989"/>
    </source>
</evidence>
<dbReference type="InterPro" id="IPR052017">
    <property type="entry name" value="TSUP"/>
</dbReference>
<keyword evidence="3" id="KW-0813">Transport</keyword>
<feature type="transmembrane region" description="Helical" evidence="8">
    <location>
        <begin position="97"/>
        <end position="114"/>
    </location>
</feature>
<keyword evidence="10" id="KW-1185">Reference proteome</keyword>
<evidence type="ECO:0000256" key="8">
    <source>
        <dbReference type="RuleBase" id="RU363041"/>
    </source>
</evidence>
<keyword evidence="5 8" id="KW-0812">Transmembrane</keyword>
<dbReference type="Pfam" id="PF01925">
    <property type="entry name" value="TauE"/>
    <property type="match status" value="1"/>
</dbReference>
<dbReference type="PANTHER" id="PTHR30269:SF0">
    <property type="entry name" value="MEMBRANE TRANSPORTER PROTEIN YFCA-RELATED"/>
    <property type="match status" value="1"/>
</dbReference>
<feature type="transmembrane region" description="Helical" evidence="8">
    <location>
        <begin position="229"/>
        <end position="250"/>
    </location>
</feature>
<dbReference type="EMBL" id="FQXP01000003">
    <property type="protein sequence ID" value="SHH36540.1"/>
    <property type="molecule type" value="Genomic_DNA"/>
</dbReference>